<keyword evidence="2" id="KW-1185">Reference proteome</keyword>
<evidence type="ECO:0000313" key="2">
    <source>
        <dbReference type="Proteomes" id="UP000451471"/>
    </source>
</evidence>
<protein>
    <submittedName>
        <fullName evidence="1">Uncharacterized protein</fullName>
    </submittedName>
</protein>
<gene>
    <name evidence="1" type="ORF">GQS65_17410</name>
</gene>
<accession>A0A6B0GWV2</accession>
<organism evidence="1 2">
    <name type="scientific">Halomarina oriensis</name>
    <dbReference type="NCBI Taxonomy" id="671145"/>
    <lineage>
        <taxon>Archaea</taxon>
        <taxon>Methanobacteriati</taxon>
        <taxon>Methanobacteriota</taxon>
        <taxon>Stenosarchaea group</taxon>
        <taxon>Halobacteria</taxon>
        <taxon>Halobacteriales</taxon>
        <taxon>Natronomonadaceae</taxon>
        <taxon>Halomarina</taxon>
    </lineage>
</organism>
<dbReference type="OrthoDB" id="385652at2157"/>
<dbReference type="Proteomes" id="UP000451471">
    <property type="component" value="Unassembled WGS sequence"/>
</dbReference>
<dbReference type="EMBL" id="WSZK01000033">
    <property type="protein sequence ID" value="MWG36238.1"/>
    <property type="molecule type" value="Genomic_DNA"/>
</dbReference>
<dbReference type="RefSeq" id="WP_158205902.1">
    <property type="nucleotide sequence ID" value="NZ_WSZK01000033.1"/>
</dbReference>
<evidence type="ECO:0000313" key="1">
    <source>
        <dbReference type="EMBL" id="MWG36238.1"/>
    </source>
</evidence>
<reference evidence="1 2" key="1">
    <citation type="submission" date="2019-12" db="EMBL/GenBank/DDBJ databases">
        <title>Halocatena pleomorpha gen. nov. sp. nov., an extremely halophilic archaeon of family Halobacteriaceae isolated from saltpan soil.</title>
        <authorList>
            <person name="Pal Y."/>
            <person name="Verma A."/>
            <person name="Krishnamurthi S."/>
            <person name="Kumar P."/>
        </authorList>
    </citation>
    <scope>NUCLEOTIDE SEQUENCE [LARGE SCALE GENOMIC DNA]</scope>
    <source>
        <strain evidence="1 2">JCM 16495</strain>
    </source>
</reference>
<name>A0A6B0GWV2_9EURY</name>
<comment type="caution">
    <text evidence="1">The sequence shown here is derived from an EMBL/GenBank/DDBJ whole genome shotgun (WGS) entry which is preliminary data.</text>
</comment>
<sequence>MISTQRAFALLATVLVVTSTVGVTTATAGSADSDISDALLGSAPEEDVERGLLASVTHRVTHPVESLESFTDSATAWLTETHAALKRGWYETFSEGTPWHEPVRTDAECAEDIHHELNQHSAAYTTYVNDRITASESRDVLRITCRLGENETSVIATADVVERDGQLVYENFEVQQPSATERVVDEEIVLTGLATEELPDDLEAFTDEYVEANETPERTYAARKGAQYNGFVYGTFDFLESDSEAE</sequence>
<dbReference type="AlphaFoldDB" id="A0A6B0GWV2"/>
<proteinExistence type="predicted"/>